<comment type="caution">
    <text evidence="2">The sequence shown here is derived from an EMBL/GenBank/DDBJ whole genome shotgun (WGS) entry which is preliminary data.</text>
</comment>
<feature type="transmembrane region" description="Helical" evidence="1">
    <location>
        <begin position="81"/>
        <end position="101"/>
    </location>
</feature>
<sequence length="136" mass="15822">MGEREENDCCSTKNADDISTLFYNLIDKLVLDPNKLATIKIKANQFDQDFEHLDQLFEKYIQTRNKNSLYLTHKQDSMVEFSIYSTIISLIILLIVLYFVLHWINKTFVSNLNTLSEILNKVGNADLVFFCTTSKK</sequence>
<name>A0ABD5LQC5_PROMI</name>
<keyword evidence="1" id="KW-1133">Transmembrane helix</keyword>
<evidence type="ECO:0000256" key="1">
    <source>
        <dbReference type="SAM" id="Phobius"/>
    </source>
</evidence>
<protein>
    <submittedName>
        <fullName evidence="2">Uncharacterized protein</fullName>
    </submittedName>
</protein>
<keyword evidence="1" id="KW-0812">Transmembrane</keyword>
<dbReference type="EMBL" id="JADQCH020000001">
    <property type="protein sequence ID" value="MEY2343545.1"/>
    <property type="molecule type" value="Genomic_DNA"/>
</dbReference>
<reference evidence="2" key="1">
    <citation type="submission" date="2021-05" db="EMBL/GenBank/DDBJ databases">
        <title>First report of NDM-5 and VEB-6 producing Proteus mirabilis isolated from blood of a sepsis patient in Kolkata, India.</title>
        <authorList>
            <person name="Halder G."/>
            <person name="Chaudhuri B."/>
            <person name="Dutta S."/>
        </authorList>
    </citation>
    <scope>NUCLEOTIDE SEQUENCE [LARGE SCALE GENOMIC DNA]</scope>
    <source>
        <strain evidence="2">7049</strain>
    </source>
</reference>
<gene>
    <name evidence="2" type="ORF">I3679_001390</name>
</gene>
<proteinExistence type="predicted"/>
<organism evidence="2">
    <name type="scientific">Proteus mirabilis</name>
    <dbReference type="NCBI Taxonomy" id="584"/>
    <lineage>
        <taxon>Bacteria</taxon>
        <taxon>Pseudomonadati</taxon>
        <taxon>Pseudomonadota</taxon>
        <taxon>Gammaproteobacteria</taxon>
        <taxon>Enterobacterales</taxon>
        <taxon>Morganellaceae</taxon>
        <taxon>Proteus</taxon>
    </lineage>
</organism>
<accession>A0ABD5LQC5</accession>
<dbReference type="AlphaFoldDB" id="A0ABD5LQC5"/>
<keyword evidence="1" id="KW-0472">Membrane</keyword>
<evidence type="ECO:0000313" key="2">
    <source>
        <dbReference type="EMBL" id="MEY2343545.1"/>
    </source>
</evidence>